<organism evidence="1 2">
    <name type="scientific">Candidatus Hydrogenisulfobacillus filiaventi</name>
    <dbReference type="NCBI Taxonomy" id="2707344"/>
    <lineage>
        <taxon>Bacteria</taxon>
        <taxon>Bacillati</taxon>
        <taxon>Bacillota</taxon>
        <taxon>Clostridia</taxon>
        <taxon>Eubacteriales</taxon>
        <taxon>Clostridiales Family XVII. Incertae Sedis</taxon>
        <taxon>Candidatus Hydrogenisulfobacillus</taxon>
    </lineage>
</organism>
<protein>
    <submittedName>
        <fullName evidence="1">Putative nucleic acid binding protein</fullName>
    </submittedName>
</protein>
<dbReference type="Proteomes" id="UP000503399">
    <property type="component" value="Chromosome"/>
</dbReference>
<proteinExistence type="predicted"/>
<name>A0A6F8ZK04_9FIRM</name>
<dbReference type="KEGG" id="hfv:R50_2775"/>
<keyword evidence="2" id="KW-1185">Reference proteome</keyword>
<reference evidence="1 2" key="1">
    <citation type="submission" date="2020-02" db="EMBL/GenBank/DDBJ databases">
        <authorList>
            <person name="Hogendoorn C."/>
        </authorList>
    </citation>
    <scope>NUCLEOTIDE SEQUENCE [LARGE SCALE GENOMIC DNA]</scope>
    <source>
        <strain evidence="1">R501</strain>
    </source>
</reference>
<dbReference type="Pfam" id="PF06107">
    <property type="entry name" value="DUF951"/>
    <property type="match status" value="1"/>
</dbReference>
<dbReference type="PIRSF" id="PIRSF037263">
    <property type="entry name" value="DUF951_bac"/>
    <property type="match status" value="1"/>
</dbReference>
<dbReference type="PANTHER" id="PTHR38455">
    <property type="entry name" value="HYPOTHETICAL CYTOSOLIC PROTEIN"/>
    <property type="match status" value="1"/>
</dbReference>
<gene>
    <name evidence="1" type="primary">yyzM</name>
    <name evidence="1" type="ORF">R50_2775</name>
</gene>
<dbReference type="InterPro" id="IPR009296">
    <property type="entry name" value="DUF951"/>
</dbReference>
<evidence type="ECO:0000313" key="1">
    <source>
        <dbReference type="EMBL" id="CAB1130264.1"/>
    </source>
</evidence>
<dbReference type="AlphaFoldDB" id="A0A6F8ZK04"/>
<dbReference type="PANTHER" id="PTHR38455:SF1">
    <property type="entry name" value="DUF951 DOMAIN-CONTAINING PROTEIN"/>
    <property type="match status" value="1"/>
</dbReference>
<dbReference type="EMBL" id="LR778114">
    <property type="protein sequence ID" value="CAB1130264.1"/>
    <property type="molecule type" value="Genomic_DNA"/>
</dbReference>
<accession>A0A6F8ZK04</accession>
<evidence type="ECO:0000313" key="2">
    <source>
        <dbReference type="Proteomes" id="UP000503399"/>
    </source>
</evidence>
<sequence length="69" mass="7990">MLAPQRYEIGQIVELRKPHPCGSHRWEITRTGIDFGLKCLGCGHRIMIPRKKFERAVRKAWPPGENPPE</sequence>